<dbReference type="InterPro" id="IPR011907">
    <property type="entry name" value="RNase_III"/>
</dbReference>
<dbReference type="SMART" id="SM00535">
    <property type="entry name" value="RIBOc"/>
    <property type="match status" value="1"/>
</dbReference>
<feature type="binding site" evidence="8">
    <location>
        <position position="124"/>
    </location>
    <ligand>
        <name>Mg(2+)</name>
        <dbReference type="ChEBI" id="CHEBI:18420"/>
    </ligand>
</feature>
<sequence>MDMRDNGLLAELEDSIDYTFKDRRLLYEALTHRSYLNEAADRTLRDNERLEFFGDTVLDFFLSALLMERLPDSREGELTRMRSSLVDEESLAGVARSLGLGEYLLLGRGEEKSGGREKRSILADAYEALLAAVYLDGGMRPARRLVKTHFGHLLTGKGHASCGKDHKTQFQELVQARGKQAPIYAVTETEGPDHERLFTVVVAVEGEFMGVGNGRSKKEAAQAAARAALERLARESGTG</sequence>
<dbReference type="PROSITE" id="PS50137">
    <property type="entry name" value="DS_RBD"/>
    <property type="match status" value="1"/>
</dbReference>
<keyword evidence="8" id="KW-0698">rRNA processing</keyword>
<evidence type="ECO:0000256" key="4">
    <source>
        <dbReference type="ARBA" id="ARBA00022722"/>
    </source>
</evidence>
<dbReference type="EC" id="3.1.26.3" evidence="8"/>
<dbReference type="PANTHER" id="PTHR11207:SF0">
    <property type="entry name" value="RIBONUCLEASE 3"/>
    <property type="match status" value="1"/>
</dbReference>
<evidence type="ECO:0000256" key="5">
    <source>
        <dbReference type="ARBA" id="ARBA00022759"/>
    </source>
</evidence>
<evidence type="ECO:0000313" key="11">
    <source>
        <dbReference type="EMBL" id="MBT0654185.1"/>
    </source>
</evidence>
<feature type="binding site" evidence="8">
    <location>
        <position position="51"/>
    </location>
    <ligand>
        <name>Mg(2+)</name>
        <dbReference type="ChEBI" id="CHEBI:18420"/>
    </ligand>
</feature>
<keyword evidence="8" id="KW-0963">Cytoplasm</keyword>
<keyword evidence="12" id="KW-1185">Reference proteome</keyword>
<organism evidence="11 12">
    <name type="scientific">Geomobilimonas luticola</name>
    <dbReference type="NCBI Taxonomy" id="1114878"/>
    <lineage>
        <taxon>Bacteria</taxon>
        <taxon>Pseudomonadati</taxon>
        <taxon>Thermodesulfobacteriota</taxon>
        <taxon>Desulfuromonadia</taxon>
        <taxon>Geobacterales</taxon>
        <taxon>Geobacteraceae</taxon>
        <taxon>Geomobilimonas</taxon>
    </lineage>
</organism>
<keyword evidence="7 8" id="KW-0694">RNA-binding</keyword>
<evidence type="ECO:0000256" key="3">
    <source>
        <dbReference type="ARBA" id="ARBA00022664"/>
    </source>
</evidence>
<dbReference type="PROSITE" id="PS50142">
    <property type="entry name" value="RNASE_3_2"/>
    <property type="match status" value="1"/>
</dbReference>
<dbReference type="CDD" id="cd10845">
    <property type="entry name" value="DSRM_RNAse_III_family"/>
    <property type="match status" value="1"/>
</dbReference>
<dbReference type="Proteomes" id="UP000756860">
    <property type="component" value="Unassembled WGS sequence"/>
</dbReference>
<dbReference type="NCBIfam" id="TIGR02191">
    <property type="entry name" value="RNaseIII"/>
    <property type="match status" value="1"/>
</dbReference>
<feature type="binding site" evidence="8">
    <location>
        <position position="127"/>
    </location>
    <ligand>
        <name>Mg(2+)</name>
        <dbReference type="ChEBI" id="CHEBI:18420"/>
    </ligand>
</feature>
<evidence type="ECO:0000256" key="2">
    <source>
        <dbReference type="ARBA" id="ARBA00010183"/>
    </source>
</evidence>
<evidence type="ECO:0000256" key="7">
    <source>
        <dbReference type="ARBA" id="ARBA00022884"/>
    </source>
</evidence>
<proteinExistence type="inferred from homology"/>
<dbReference type="InterPro" id="IPR036389">
    <property type="entry name" value="RNase_III_sf"/>
</dbReference>
<evidence type="ECO:0000259" key="9">
    <source>
        <dbReference type="PROSITE" id="PS50137"/>
    </source>
</evidence>
<accession>A0ABS5SG41</accession>
<keyword evidence="8" id="KW-0460">Magnesium</keyword>
<evidence type="ECO:0000256" key="6">
    <source>
        <dbReference type="ARBA" id="ARBA00022801"/>
    </source>
</evidence>
<reference evidence="11 12" key="1">
    <citation type="submission" date="2021-05" db="EMBL/GenBank/DDBJ databases">
        <title>The draft genome of Geobacter luticola JCM 17780.</title>
        <authorList>
            <person name="Xu Z."/>
            <person name="Masuda Y."/>
            <person name="Itoh H."/>
            <person name="Senoo K."/>
        </authorList>
    </citation>
    <scope>NUCLEOTIDE SEQUENCE [LARGE SCALE GENOMIC DNA]</scope>
    <source>
        <strain evidence="11 12">JCM 17780</strain>
    </source>
</reference>
<feature type="domain" description="RNase III" evidence="10">
    <location>
        <begin position="9"/>
        <end position="138"/>
    </location>
</feature>
<dbReference type="Pfam" id="PF00035">
    <property type="entry name" value="dsrm"/>
    <property type="match status" value="1"/>
</dbReference>
<dbReference type="HAMAP" id="MF_00104">
    <property type="entry name" value="RNase_III"/>
    <property type="match status" value="1"/>
</dbReference>
<comment type="cofactor">
    <cofactor evidence="8">
        <name>Mg(2+)</name>
        <dbReference type="ChEBI" id="CHEBI:18420"/>
    </cofactor>
</comment>
<keyword evidence="8" id="KW-0819">tRNA processing</keyword>
<feature type="active site" evidence="8">
    <location>
        <position position="127"/>
    </location>
</feature>
<feature type="active site" evidence="8">
    <location>
        <position position="55"/>
    </location>
</feature>
<dbReference type="SUPFAM" id="SSF69065">
    <property type="entry name" value="RNase III domain-like"/>
    <property type="match status" value="1"/>
</dbReference>
<gene>
    <name evidence="8 11" type="primary">rnc</name>
    <name evidence="11" type="ORF">KI810_14065</name>
</gene>
<comment type="subcellular location">
    <subcellularLocation>
        <location evidence="8">Cytoplasm</location>
    </subcellularLocation>
</comment>
<protein>
    <recommendedName>
        <fullName evidence="8">Ribonuclease 3</fullName>
        <ecNumber evidence="8">3.1.26.3</ecNumber>
    </recommendedName>
    <alternativeName>
        <fullName evidence="8">Ribonuclease III</fullName>
        <shortName evidence="8">RNase III</shortName>
    </alternativeName>
</protein>
<keyword evidence="3 8" id="KW-0507">mRNA processing</keyword>
<dbReference type="CDD" id="cd00593">
    <property type="entry name" value="RIBOc"/>
    <property type="match status" value="1"/>
</dbReference>
<comment type="function">
    <text evidence="8">Digests double-stranded RNA. Involved in the processing of primary rRNA transcript to yield the immediate precursors to the large and small rRNAs (23S and 16S). Processes some mRNAs, and tRNAs when they are encoded in the rRNA operon. Processes pre-crRNA and tracrRNA of type II CRISPR loci if present in the organism.</text>
</comment>
<dbReference type="RefSeq" id="WP_214176194.1">
    <property type="nucleotide sequence ID" value="NZ_JAHCVK010000008.1"/>
</dbReference>
<keyword evidence="8" id="KW-0699">rRNA-binding</keyword>
<dbReference type="PANTHER" id="PTHR11207">
    <property type="entry name" value="RIBONUCLEASE III"/>
    <property type="match status" value="1"/>
</dbReference>
<evidence type="ECO:0000313" key="12">
    <source>
        <dbReference type="Proteomes" id="UP000756860"/>
    </source>
</evidence>
<evidence type="ECO:0000256" key="8">
    <source>
        <dbReference type="HAMAP-Rule" id="MF_00104"/>
    </source>
</evidence>
<dbReference type="Pfam" id="PF14622">
    <property type="entry name" value="Ribonucleas_3_3"/>
    <property type="match status" value="1"/>
</dbReference>
<comment type="caution">
    <text evidence="11">The sequence shown here is derived from an EMBL/GenBank/DDBJ whole genome shotgun (WGS) entry which is preliminary data.</text>
</comment>
<comment type="similarity">
    <text evidence="2">Belongs to the ribonuclease III family.</text>
</comment>
<keyword evidence="6 8" id="KW-0378">Hydrolase</keyword>
<evidence type="ECO:0000256" key="1">
    <source>
        <dbReference type="ARBA" id="ARBA00000109"/>
    </source>
</evidence>
<dbReference type="InterPro" id="IPR000999">
    <property type="entry name" value="RNase_III_dom"/>
</dbReference>
<keyword evidence="5 8" id="KW-0255">Endonuclease</keyword>
<feature type="domain" description="DRBM" evidence="9">
    <location>
        <begin position="165"/>
        <end position="234"/>
    </location>
</feature>
<keyword evidence="8" id="KW-0479">Metal-binding</keyword>
<dbReference type="Gene3D" id="3.30.160.20">
    <property type="match status" value="1"/>
</dbReference>
<dbReference type="EMBL" id="JAHCVK010000008">
    <property type="protein sequence ID" value="MBT0654185.1"/>
    <property type="molecule type" value="Genomic_DNA"/>
</dbReference>
<dbReference type="GO" id="GO:0004525">
    <property type="term" value="F:ribonuclease III activity"/>
    <property type="evidence" value="ECO:0007669"/>
    <property type="project" value="UniProtKB-EC"/>
</dbReference>
<keyword evidence="4 8" id="KW-0540">Nuclease</keyword>
<evidence type="ECO:0000259" key="10">
    <source>
        <dbReference type="PROSITE" id="PS50142"/>
    </source>
</evidence>
<dbReference type="SMART" id="SM00358">
    <property type="entry name" value="DSRM"/>
    <property type="match status" value="1"/>
</dbReference>
<name>A0ABS5SG41_9BACT</name>
<comment type="subunit">
    <text evidence="8">Homodimer.</text>
</comment>
<dbReference type="Gene3D" id="1.10.1520.10">
    <property type="entry name" value="Ribonuclease III domain"/>
    <property type="match status" value="1"/>
</dbReference>
<dbReference type="SUPFAM" id="SSF54768">
    <property type="entry name" value="dsRNA-binding domain-like"/>
    <property type="match status" value="1"/>
</dbReference>
<comment type="catalytic activity">
    <reaction evidence="1 8">
        <text>Endonucleolytic cleavage to 5'-phosphomonoester.</text>
        <dbReference type="EC" id="3.1.26.3"/>
    </reaction>
</comment>
<dbReference type="InterPro" id="IPR014720">
    <property type="entry name" value="dsRBD_dom"/>
</dbReference>